<dbReference type="InterPro" id="IPR015424">
    <property type="entry name" value="PyrdxlP-dep_Trfase"/>
</dbReference>
<evidence type="ECO:0000256" key="2">
    <source>
        <dbReference type="ARBA" id="ARBA00022679"/>
    </source>
</evidence>
<evidence type="ECO:0000313" key="4">
    <source>
        <dbReference type="EMBL" id="HAR51282.1"/>
    </source>
</evidence>
<protein>
    <submittedName>
        <fullName evidence="4">Aspartate aminotransferase family protein</fullName>
    </submittedName>
</protein>
<dbReference type="GO" id="GO:0009448">
    <property type="term" value="P:gamma-aminobutyric acid metabolic process"/>
    <property type="evidence" value="ECO:0007669"/>
    <property type="project" value="TreeGrafter"/>
</dbReference>
<organism evidence="4 5">
    <name type="scientific">Roseovarius nubinhibens</name>
    <dbReference type="NCBI Taxonomy" id="314263"/>
    <lineage>
        <taxon>Bacteria</taxon>
        <taxon>Pseudomonadati</taxon>
        <taxon>Pseudomonadota</taxon>
        <taxon>Alphaproteobacteria</taxon>
        <taxon>Rhodobacterales</taxon>
        <taxon>Roseobacteraceae</taxon>
        <taxon>Roseovarius</taxon>
    </lineage>
</organism>
<dbReference type="Gene3D" id="3.40.640.10">
    <property type="entry name" value="Type I PLP-dependent aspartate aminotransferase-like (Major domain)"/>
    <property type="match status" value="1"/>
</dbReference>
<evidence type="ECO:0000313" key="5">
    <source>
        <dbReference type="Proteomes" id="UP000264719"/>
    </source>
</evidence>
<dbReference type="InterPro" id="IPR015421">
    <property type="entry name" value="PyrdxlP-dep_Trfase_major"/>
</dbReference>
<gene>
    <name evidence="4" type="ORF">DCS45_05300</name>
</gene>
<dbReference type="Proteomes" id="UP000264719">
    <property type="component" value="Unassembled WGS sequence"/>
</dbReference>
<dbReference type="EMBL" id="DMVW01000049">
    <property type="protein sequence ID" value="HAR51282.1"/>
    <property type="molecule type" value="Genomic_DNA"/>
</dbReference>
<dbReference type="AlphaFoldDB" id="A0A348W9S0"/>
<dbReference type="PANTHER" id="PTHR42684">
    <property type="entry name" value="ADENOSYLMETHIONINE-8-AMINO-7-OXONONANOATE AMINOTRANSFERASE"/>
    <property type="match status" value="1"/>
</dbReference>
<evidence type="ECO:0000256" key="3">
    <source>
        <dbReference type="ARBA" id="ARBA00022898"/>
    </source>
</evidence>
<dbReference type="PANTHER" id="PTHR42684:SF3">
    <property type="entry name" value="ADENOSYLMETHIONINE-8-AMINO-7-OXONONANOATE AMINOTRANSFERASE"/>
    <property type="match status" value="1"/>
</dbReference>
<keyword evidence="2 4" id="KW-0808">Transferase</keyword>
<name>A0A348W9S0_9RHOB</name>
<reference evidence="4 5" key="1">
    <citation type="journal article" date="2018" name="Nat. Biotechnol.">
        <title>A standardized bacterial taxonomy based on genome phylogeny substantially revises the tree of life.</title>
        <authorList>
            <person name="Parks D.H."/>
            <person name="Chuvochina M."/>
            <person name="Waite D.W."/>
            <person name="Rinke C."/>
            <person name="Skarshewski A."/>
            <person name="Chaumeil P.A."/>
            <person name="Hugenholtz P."/>
        </authorList>
    </citation>
    <scope>NUCLEOTIDE SEQUENCE [LARGE SCALE GENOMIC DNA]</scope>
    <source>
        <strain evidence="4">UBA9169</strain>
    </source>
</reference>
<evidence type="ECO:0000256" key="1">
    <source>
        <dbReference type="ARBA" id="ARBA00022576"/>
    </source>
</evidence>
<dbReference type="Pfam" id="PF00202">
    <property type="entry name" value="Aminotran_3"/>
    <property type="match status" value="1"/>
</dbReference>
<keyword evidence="1 4" id="KW-0032">Aminotransferase</keyword>
<dbReference type="GO" id="GO:0009102">
    <property type="term" value="P:biotin biosynthetic process"/>
    <property type="evidence" value="ECO:0007669"/>
    <property type="project" value="TreeGrafter"/>
</dbReference>
<dbReference type="GO" id="GO:0004015">
    <property type="term" value="F:adenosylmethionine-8-amino-7-oxononanoate transaminase activity"/>
    <property type="evidence" value="ECO:0007669"/>
    <property type="project" value="TreeGrafter"/>
</dbReference>
<proteinExistence type="predicted"/>
<dbReference type="SUPFAM" id="SSF53383">
    <property type="entry name" value="PLP-dependent transferases"/>
    <property type="match status" value="1"/>
</dbReference>
<accession>A0A348W9S0</accession>
<dbReference type="GO" id="GO:0030170">
    <property type="term" value="F:pyridoxal phosphate binding"/>
    <property type="evidence" value="ECO:0007669"/>
    <property type="project" value="InterPro"/>
</dbReference>
<feature type="non-terminal residue" evidence="4">
    <location>
        <position position="1"/>
    </location>
</feature>
<dbReference type="InterPro" id="IPR015422">
    <property type="entry name" value="PyrdxlP-dep_Trfase_small"/>
</dbReference>
<sequence>TGFGRLGHWFASEEVFGITPDIITCAKGMTAGYVPMGACIISDALIDSISGEASKGATFSNGFTYSGHPVSAAAALKTIEIIERDGILDHVRRMTPLFQERLRALGDLDLVVDARGKGLVGAIECSLQKGSGADLLEQDYTVGARIDARCQELGLLVRPLINMCVFSPPLIIREDEINAMFDMLEKGVRRAMDDLAREGLM</sequence>
<comment type="caution">
    <text evidence="4">The sequence shown here is derived from an EMBL/GenBank/DDBJ whole genome shotgun (WGS) entry which is preliminary data.</text>
</comment>
<dbReference type="InterPro" id="IPR005814">
    <property type="entry name" value="Aminotrans_3"/>
</dbReference>
<keyword evidence="3" id="KW-0663">Pyridoxal phosphate</keyword>
<dbReference type="Gene3D" id="3.90.1150.10">
    <property type="entry name" value="Aspartate Aminotransferase, domain 1"/>
    <property type="match status" value="1"/>
</dbReference>